<name>A0A835M4P7_9MAGN</name>
<dbReference type="GO" id="GO:0016020">
    <property type="term" value="C:membrane"/>
    <property type="evidence" value="ECO:0007669"/>
    <property type="project" value="UniProtKB-SubCell"/>
</dbReference>
<dbReference type="InterPro" id="IPR036093">
    <property type="entry name" value="NAC_dom_sf"/>
</dbReference>
<keyword evidence="10" id="KW-0539">Nucleus</keyword>
<evidence type="ECO:0000256" key="2">
    <source>
        <dbReference type="ARBA" id="ARBA00004167"/>
    </source>
</evidence>
<keyword evidence="14" id="KW-1185">Reference proteome</keyword>
<keyword evidence="5" id="KW-0805">Transcription regulation</keyword>
<gene>
    <name evidence="13" type="ORF">IFM89_012371</name>
</gene>
<dbReference type="OrthoDB" id="737278at2759"/>
<dbReference type="AlphaFoldDB" id="A0A835M4P7"/>
<proteinExistence type="predicted"/>
<feature type="compositionally biased region" description="Polar residues" evidence="11">
    <location>
        <begin position="168"/>
        <end position="180"/>
    </location>
</feature>
<feature type="domain" description="NAC" evidence="12">
    <location>
        <begin position="9"/>
        <end position="155"/>
    </location>
</feature>
<evidence type="ECO:0000256" key="3">
    <source>
        <dbReference type="ARBA" id="ARBA00022692"/>
    </source>
</evidence>
<evidence type="ECO:0000259" key="12">
    <source>
        <dbReference type="PROSITE" id="PS51005"/>
    </source>
</evidence>
<keyword evidence="4" id="KW-1133">Transmembrane helix</keyword>
<evidence type="ECO:0000256" key="11">
    <source>
        <dbReference type="SAM" id="MobiDB-lite"/>
    </source>
</evidence>
<keyword evidence="7" id="KW-0472">Membrane</keyword>
<evidence type="ECO:0000256" key="8">
    <source>
        <dbReference type="ARBA" id="ARBA00023159"/>
    </source>
</evidence>
<dbReference type="PROSITE" id="PS51005">
    <property type="entry name" value="NAC"/>
    <property type="match status" value="1"/>
</dbReference>
<protein>
    <recommendedName>
        <fullName evidence="12">NAC domain-containing protein</fullName>
    </recommendedName>
</protein>
<comment type="caution">
    <text evidence="13">The sequence shown here is derived from an EMBL/GenBank/DDBJ whole genome shotgun (WGS) entry which is preliminary data.</text>
</comment>
<feature type="non-terminal residue" evidence="13">
    <location>
        <position position="1"/>
    </location>
</feature>
<keyword evidence="9" id="KW-0804">Transcription</keyword>
<evidence type="ECO:0000256" key="6">
    <source>
        <dbReference type="ARBA" id="ARBA00023125"/>
    </source>
</evidence>
<keyword evidence="6" id="KW-0238">DNA-binding</keyword>
<dbReference type="PANTHER" id="PTHR31744:SF216">
    <property type="entry name" value="NAC TRANSCRIPTION FACTOR"/>
    <property type="match status" value="1"/>
</dbReference>
<evidence type="ECO:0000256" key="4">
    <source>
        <dbReference type="ARBA" id="ARBA00022989"/>
    </source>
</evidence>
<keyword evidence="8" id="KW-0010">Activator</keyword>
<dbReference type="InterPro" id="IPR003441">
    <property type="entry name" value="NAC-dom"/>
</dbReference>
<dbReference type="SUPFAM" id="SSF101941">
    <property type="entry name" value="NAC domain"/>
    <property type="match status" value="1"/>
</dbReference>
<organism evidence="13 14">
    <name type="scientific">Coptis chinensis</name>
    <dbReference type="NCBI Taxonomy" id="261450"/>
    <lineage>
        <taxon>Eukaryota</taxon>
        <taxon>Viridiplantae</taxon>
        <taxon>Streptophyta</taxon>
        <taxon>Embryophyta</taxon>
        <taxon>Tracheophyta</taxon>
        <taxon>Spermatophyta</taxon>
        <taxon>Magnoliopsida</taxon>
        <taxon>Ranunculales</taxon>
        <taxon>Ranunculaceae</taxon>
        <taxon>Coptidoideae</taxon>
        <taxon>Coptis</taxon>
    </lineage>
</organism>
<dbReference type="GO" id="GO:0000976">
    <property type="term" value="F:transcription cis-regulatory region binding"/>
    <property type="evidence" value="ECO:0007669"/>
    <property type="project" value="UniProtKB-ARBA"/>
</dbReference>
<dbReference type="PANTHER" id="PTHR31744">
    <property type="entry name" value="PROTEIN CUP-SHAPED COTYLEDON 2-RELATED"/>
    <property type="match status" value="1"/>
</dbReference>
<dbReference type="GO" id="GO:0005634">
    <property type="term" value="C:nucleus"/>
    <property type="evidence" value="ECO:0007669"/>
    <property type="project" value="UniProtKB-SubCell"/>
</dbReference>
<dbReference type="GO" id="GO:0006355">
    <property type="term" value="P:regulation of DNA-templated transcription"/>
    <property type="evidence" value="ECO:0007669"/>
    <property type="project" value="InterPro"/>
</dbReference>
<feature type="compositionally biased region" description="Polar residues" evidence="11">
    <location>
        <begin position="210"/>
        <end position="228"/>
    </location>
</feature>
<sequence length="686" mass="76311">MAVLPLNFLPVGYRFSPTDEELVNFYLKLKIEGQESKVEAISEVDVCKWEPWDLPSLSVIKNEDPEWFFFCPRDQKYPKGRRSNRATEKGYWKATGKDRTIKSRSSGMKLIGMKKTLVFHTGRAPRGKRTHWIMHEYRTSCAEEGPFVLCRLFNKEKADSECDEIEPTGSSPTATNSSIESLRPEKALMQETSGADQIRENSTGEEKSDNLTSCTPLPEQSYSNSCQASDGEDHGADLRVVEKLNLVSCFLRWIQEFDYVGMLDDPILELEPLDQALTPPHVNMSTGQGFSYSGSALATEFGNAHNQDGSTEQDLFDLDFMEKVLGNQDYCGDSTSQKHYAVESEPEVAFIYAVQQSGESVFGKDSASCSDADNEGLQAQTYSKVEASPWYGLARGYAQTQNVSEINSIDGFYGDEFWSGNMSIGFGNPAALESPADDSATYYSNSIKNIGSLTRATPLDDDKDVVGTGVKLRTHHPQSHTSSHNLVYQGNAPRRIRLQKKLTRRVASFKGRESSGSAKDQEIKPKILESTGETKDNATVVLQSANVAASEDGVDISCEFKTKLRLRSRSKRYGKTDSGQQDISVAAKASTLRPFSYSFPYFVFGAIVLAGFEGFDSDILKAVFAFAYMYVRSDLQKFLVGNMENRHKKFGCNYCKKITKITSYGGVRRVKIHLAAEKCKLVPVEG</sequence>
<comment type="subcellular location">
    <subcellularLocation>
        <location evidence="2">Membrane</location>
        <topology evidence="2">Single-pass membrane protein</topology>
    </subcellularLocation>
    <subcellularLocation>
        <location evidence="1">Nucleus</location>
    </subcellularLocation>
</comment>
<evidence type="ECO:0000256" key="7">
    <source>
        <dbReference type="ARBA" id="ARBA00023136"/>
    </source>
</evidence>
<dbReference type="EMBL" id="JADFTS010000003">
    <property type="protein sequence ID" value="KAF9613839.1"/>
    <property type="molecule type" value="Genomic_DNA"/>
</dbReference>
<evidence type="ECO:0000313" key="14">
    <source>
        <dbReference type="Proteomes" id="UP000631114"/>
    </source>
</evidence>
<keyword evidence="3" id="KW-0812">Transmembrane</keyword>
<accession>A0A835M4P7</accession>
<evidence type="ECO:0000256" key="10">
    <source>
        <dbReference type="ARBA" id="ARBA00023242"/>
    </source>
</evidence>
<dbReference type="Proteomes" id="UP000631114">
    <property type="component" value="Unassembled WGS sequence"/>
</dbReference>
<evidence type="ECO:0000256" key="5">
    <source>
        <dbReference type="ARBA" id="ARBA00023015"/>
    </source>
</evidence>
<dbReference type="Pfam" id="PF02365">
    <property type="entry name" value="NAM"/>
    <property type="match status" value="1"/>
</dbReference>
<evidence type="ECO:0000256" key="9">
    <source>
        <dbReference type="ARBA" id="ARBA00023163"/>
    </source>
</evidence>
<evidence type="ECO:0000256" key="1">
    <source>
        <dbReference type="ARBA" id="ARBA00004123"/>
    </source>
</evidence>
<dbReference type="Gene3D" id="2.170.150.80">
    <property type="entry name" value="NAC domain"/>
    <property type="match status" value="1"/>
</dbReference>
<feature type="compositionally biased region" description="Basic and acidic residues" evidence="11">
    <location>
        <begin position="197"/>
        <end position="209"/>
    </location>
</feature>
<feature type="region of interest" description="Disordered" evidence="11">
    <location>
        <begin position="161"/>
        <end position="230"/>
    </location>
</feature>
<evidence type="ECO:0000313" key="13">
    <source>
        <dbReference type="EMBL" id="KAF9613839.1"/>
    </source>
</evidence>
<dbReference type="FunFam" id="2.170.150.80:FF:000002">
    <property type="entry name" value="Nac domain-containing protein 86"/>
    <property type="match status" value="1"/>
</dbReference>
<reference evidence="13 14" key="1">
    <citation type="submission" date="2020-10" db="EMBL/GenBank/DDBJ databases">
        <title>The Coptis chinensis genome and diversification of protoberbering-type alkaloids.</title>
        <authorList>
            <person name="Wang B."/>
            <person name="Shu S."/>
            <person name="Song C."/>
            <person name="Liu Y."/>
        </authorList>
    </citation>
    <scope>NUCLEOTIDE SEQUENCE [LARGE SCALE GENOMIC DNA]</scope>
    <source>
        <strain evidence="13">HL-2020</strain>
        <tissue evidence="13">Leaf</tissue>
    </source>
</reference>